<organism evidence="1 2">
    <name type="scientific">Mycoplasma anserisalpingitidis</name>
    <dbReference type="NCBI Taxonomy" id="519450"/>
    <lineage>
        <taxon>Bacteria</taxon>
        <taxon>Bacillati</taxon>
        <taxon>Mycoplasmatota</taxon>
        <taxon>Mollicutes</taxon>
        <taxon>Mycoplasmataceae</taxon>
        <taxon>Mycoplasma</taxon>
    </lineage>
</organism>
<proteinExistence type="predicted"/>
<dbReference type="AlphaFoldDB" id="A0A5B8J7E5"/>
<dbReference type="EMBL" id="CP042295">
    <property type="protein sequence ID" value="QDY87086.1"/>
    <property type="molecule type" value="Genomic_DNA"/>
</dbReference>
<evidence type="ECO:0000313" key="2">
    <source>
        <dbReference type="Proteomes" id="UP000318927"/>
    </source>
</evidence>
<name>A0A5B8J7E5_9MOLU</name>
<evidence type="ECO:0000313" key="1">
    <source>
        <dbReference type="EMBL" id="QDY87086.1"/>
    </source>
</evidence>
<accession>A0A5B8J7E5</accession>
<sequence length="135" mass="15841">MWYSVEEIKENKDIINDLTLTVVSVYDALRKILSAVSDLTEEEKNVLTKNNINTLKETSKALKEFHKTLFELIKRKNVKLTEEEMNKKFTYLELVGTTKDIKNLVELNIFSEEEMNKIKKMSFKFEPFNGCNLPE</sequence>
<dbReference type="OrthoDB" id="399488at2"/>
<dbReference type="KEGG" id="mans:FRW55_02885"/>
<dbReference type="RefSeq" id="WP_146368650.1">
    <property type="nucleotide sequence ID" value="NZ_CP042295.1"/>
</dbReference>
<keyword evidence="2" id="KW-1185">Reference proteome</keyword>
<gene>
    <name evidence="1" type="ORF">FRW55_02885</name>
</gene>
<dbReference type="Proteomes" id="UP000318927">
    <property type="component" value="Chromosome"/>
</dbReference>
<reference evidence="1 2" key="1">
    <citation type="journal article" date="2019" name="Microbiol. Resour. Announc.">
        <title>Complete Genome Sequences of Three Mycoplasma anserisalpingitis (Mycoplasma sp. 1220) Strains.</title>
        <authorList>
            <person name="Grozner D."/>
            <person name="Forro B."/>
            <person name="Kovacs A.B."/>
            <person name="Marton S."/>
            <person name="Banyai K."/>
            <person name="Kreizinger Z."/>
            <person name="Sulyok K.M."/>
            <person name="Gyuranecz M."/>
        </authorList>
    </citation>
    <scope>NUCLEOTIDE SEQUENCE [LARGE SCALE GENOMIC DNA]</scope>
    <source>
        <strain evidence="1 2">ATCC:BAA-2147</strain>
    </source>
</reference>
<protein>
    <submittedName>
        <fullName evidence="1">Uncharacterized protein</fullName>
    </submittedName>
</protein>